<keyword evidence="3" id="KW-1185">Reference proteome</keyword>
<sequence>MIVLTSSGMPGGQPAGDPLGKQPAIEPSIVEGKVMASVCVAACNVQCGTWPPTEFDLCVVSEPITHSLLYAQQTHIQQMCATPSFSLHNAYDDRFEIVINGLST</sequence>
<organism evidence="3 4">
    <name type="scientific">Toxocara canis</name>
    <name type="common">Canine roundworm</name>
    <dbReference type="NCBI Taxonomy" id="6265"/>
    <lineage>
        <taxon>Eukaryota</taxon>
        <taxon>Metazoa</taxon>
        <taxon>Ecdysozoa</taxon>
        <taxon>Nematoda</taxon>
        <taxon>Chromadorea</taxon>
        <taxon>Rhabditida</taxon>
        <taxon>Spirurina</taxon>
        <taxon>Ascaridomorpha</taxon>
        <taxon>Ascaridoidea</taxon>
        <taxon>Toxocaridae</taxon>
        <taxon>Toxocara</taxon>
    </lineage>
</organism>
<reference evidence="2 3" key="2">
    <citation type="submission" date="2018-11" db="EMBL/GenBank/DDBJ databases">
        <authorList>
            <consortium name="Pathogen Informatics"/>
        </authorList>
    </citation>
    <scope>NUCLEOTIDE SEQUENCE [LARGE SCALE GENOMIC DNA]</scope>
</reference>
<evidence type="ECO:0000313" key="3">
    <source>
        <dbReference type="Proteomes" id="UP000050794"/>
    </source>
</evidence>
<protein>
    <submittedName>
        <fullName evidence="4">DUF3012 domain-containing protein</fullName>
    </submittedName>
</protein>
<evidence type="ECO:0000313" key="4">
    <source>
        <dbReference type="WBParaSite" id="TCNE_0000771701-mRNA-1"/>
    </source>
</evidence>
<feature type="region of interest" description="Disordered" evidence="1">
    <location>
        <begin position="1"/>
        <end position="23"/>
    </location>
</feature>
<dbReference type="EMBL" id="UYWY01019741">
    <property type="protein sequence ID" value="VDM39038.1"/>
    <property type="molecule type" value="Genomic_DNA"/>
</dbReference>
<evidence type="ECO:0000313" key="2">
    <source>
        <dbReference type="EMBL" id="VDM39038.1"/>
    </source>
</evidence>
<dbReference type="AlphaFoldDB" id="A0A183UGU7"/>
<name>A0A183UGU7_TOXCA</name>
<gene>
    <name evidence="2" type="ORF">TCNE_LOCUS7717</name>
</gene>
<reference evidence="4" key="1">
    <citation type="submission" date="2016-06" db="UniProtKB">
        <authorList>
            <consortium name="WormBaseParasite"/>
        </authorList>
    </citation>
    <scope>IDENTIFICATION</scope>
</reference>
<accession>A0A183UGU7</accession>
<dbReference type="WBParaSite" id="TCNE_0000771701-mRNA-1">
    <property type="protein sequence ID" value="TCNE_0000771701-mRNA-1"/>
    <property type="gene ID" value="TCNE_0000771701"/>
</dbReference>
<evidence type="ECO:0000256" key="1">
    <source>
        <dbReference type="SAM" id="MobiDB-lite"/>
    </source>
</evidence>
<dbReference type="Proteomes" id="UP000050794">
    <property type="component" value="Unassembled WGS sequence"/>
</dbReference>
<proteinExistence type="predicted"/>